<gene>
    <name evidence="3" type="ORF">H8R92_12760</name>
</gene>
<dbReference type="InterPro" id="IPR052710">
    <property type="entry name" value="CAAX_protease"/>
</dbReference>
<evidence type="ECO:0000256" key="1">
    <source>
        <dbReference type="SAM" id="Phobius"/>
    </source>
</evidence>
<keyword evidence="4" id="KW-1185">Reference proteome</keyword>
<dbReference type="GO" id="GO:0006508">
    <property type="term" value="P:proteolysis"/>
    <property type="evidence" value="ECO:0007669"/>
    <property type="project" value="UniProtKB-KW"/>
</dbReference>
<accession>A0A8I0DQ74</accession>
<evidence type="ECO:0000259" key="2">
    <source>
        <dbReference type="Pfam" id="PF02517"/>
    </source>
</evidence>
<dbReference type="GO" id="GO:0008237">
    <property type="term" value="F:metallopeptidase activity"/>
    <property type="evidence" value="ECO:0007669"/>
    <property type="project" value="UniProtKB-KW"/>
</dbReference>
<reference evidence="3" key="1">
    <citation type="submission" date="2020-08" db="EMBL/GenBank/DDBJ databases">
        <title>Genome public.</title>
        <authorList>
            <person name="Liu C."/>
            <person name="Sun Q."/>
        </authorList>
    </citation>
    <scope>NUCLEOTIDE SEQUENCE</scope>
    <source>
        <strain evidence="3">NSJ-42</strain>
    </source>
</reference>
<feature type="transmembrane region" description="Helical" evidence="1">
    <location>
        <begin position="152"/>
        <end position="168"/>
    </location>
</feature>
<feature type="transmembrane region" description="Helical" evidence="1">
    <location>
        <begin position="43"/>
        <end position="61"/>
    </location>
</feature>
<evidence type="ECO:0000313" key="4">
    <source>
        <dbReference type="Proteomes" id="UP000662088"/>
    </source>
</evidence>
<organism evidence="3 4">
    <name type="scientific">Clostridium lentum</name>
    <dbReference type="NCBI Taxonomy" id="2763037"/>
    <lineage>
        <taxon>Bacteria</taxon>
        <taxon>Bacillati</taxon>
        <taxon>Bacillota</taxon>
        <taxon>Clostridia</taxon>
        <taxon>Eubacteriales</taxon>
        <taxon>Clostridiaceae</taxon>
        <taxon>Clostridium</taxon>
    </lineage>
</organism>
<keyword evidence="3" id="KW-0645">Protease</keyword>
<feature type="transmembrane region" description="Helical" evidence="1">
    <location>
        <begin position="109"/>
        <end position="131"/>
    </location>
</feature>
<name>A0A8I0DQ74_9CLOT</name>
<dbReference type="Proteomes" id="UP000662088">
    <property type="component" value="Unassembled WGS sequence"/>
</dbReference>
<keyword evidence="1" id="KW-0812">Transmembrane</keyword>
<feature type="transmembrane region" description="Helical" evidence="1">
    <location>
        <begin position="174"/>
        <end position="191"/>
    </location>
</feature>
<protein>
    <submittedName>
        <fullName evidence="3">CPBP family intramembrane metalloprotease</fullName>
    </submittedName>
</protein>
<proteinExistence type="predicted"/>
<keyword evidence="1" id="KW-1133">Transmembrane helix</keyword>
<keyword evidence="3" id="KW-0482">Metalloprotease</keyword>
<dbReference type="GO" id="GO:0004175">
    <property type="term" value="F:endopeptidase activity"/>
    <property type="evidence" value="ECO:0007669"/>
    <property type="project" value="UniProtKB-ARBA"/>
</dbReference>
<dbReference type="InterPro" id="IPR003675">
    <property type="entry name" value="Rce1/LyrA-like_dom"/>
</dbReference>
<dbReference type="GO" id="GO:0080120">
    <property type="term" value="P:CAAX-box protein maturation"/>
    <property type="evidence" value="ECO:0007669"/>
    <property type="project" value="UniProtKB-ARBA"/>
</dbReference>
<feature type="transmembrane region" description="Helical" evidence="1">
    <location>
        <begin position="12"/>
        <end position="31"/>
    </location>
</feature>
<comment type="caution">
    <text evidence="3">The sequence shown here is derived from an EMBL/GenBank/DDBJ whole genome shotgun (WGS) entry which is preliminary data.</text>
</comment>
<dbReference type="PANTHER" id="PTHR36435">
    <property type="entry name" value="SLR1288 PROTEIN"/>
    <property type="match status" value="1"/>
</dbReference>
<feature type="transmembrane region" description="Helical" evidence="1">
    <location>
        <begin position="294"/>
        <end position="312"/>
    </location>
</feature>
<feature type="transmembrane region" description="Helical" evidence="1">
    <location>
        <begin position="81"/>
        <end position="103"/>
    </location>
</feature>
<keyword evidence="1" id="KW-0472">Membrane</keyword>
<feature type="transmembrane region" description="Helical" evidence="1">
    <location>
        <begin position="198"/>
        <end position="220"/>
    </location>
</feature>
<dbReference type="AlphaFoldDB" id="A0A8I0DQ74"/>
<dbReference type="RefSeq" id="WP_186835654.1">
    <property type="nucleotide sequence ID" value="NZ_JACOOQ010000032.1"/>
</dbReference>
<keyword evidence="3" id="KW-0378">Hydrolase</keyword>
<feature type="domain" description="CAAX prenyl protease 2/Lysostaphin resistance protein A-like" evidence="2">
    <location>
        <begin position="121"/>
        <end position="206"/>
    </location>
</feature>
<dbReference type="Pfam" id="PF02517">
    <property type="entry name" value="Rce1-like"/>
    <property type="match status" value="1"/>
</dbReference>
<evidence type="ECO:0000313" key="3">
    <source>
        <dbReference type="EMBL" id="MBC5641232.1"/>
    </source>
</evidence>
<dbReference type="EMBL" id="JACOOQ010000032">
    <property type="protein sequence ID" value="MBC5641232.1"/>
    <property type="molecule type" value="Genomic_DNA"/>
</dbReference>
<sequence>MFLKKLKEANIYFLVILLLGIFSAYPLSYIFSILNITDYRMKLFITHLTIFIMPAIIYLLLSPRSIKDTLRINKLYFKDALLLILLAFVCQPMVTLLSLISQLVFPNNVAMVITSIIDTPYLLFLLLFAVMPAITEEITIRGVVLAGYDDENIFVSAVVTGLFFGIMHLDGQQFLYAVALGIILALVVRITKSIFSSMIIHFIINGTSVTLSKLMELLPASEEELQAVSEVTLKNVPNSVVLGAIFFYAILTIICFVAIYFIFKKLISLNIKRNILTREEVRVKNSLMKSIKDVVNLPLVLIIGIYIIYMNFFS</sequence>
<feature type="transmembrane region" description="Helical" evidence="1">
    <location>
        <begin position="240"/>
        <end position="263"/>
    </location>
</feature>
<dbReference type="PANTHER" id="PTHR36435:SF1">
    <property type="entry name" value="CAAX AMINO TERMINAL PROTEASE FAMILY PROTEIN"/>
    <property type="match status" value="1"/>
</dbReference>